<evidence type="ECO:0000313" key="3">
    <source>
        <dbReference type="Proteomes" id="UP000001811"/>
    </source>
</evidence>
<reference evidence="2" key="3">
    <citation type="submission" date="2025-09" db="UniProtKB">
        <authorList>
            <consortium name="Ensembl"/>
        </authorList>
    </citation>
    <scope>IDENTIFICATION</scope>
    <source>
        <strain evidence="2">Thorbecke</strain>
    </source>
</reference>
<reference evidence="2" key="2">
    <citation type="submission" date="2025-08" db="UniProtKB">
        <authorList>
            <consortium name="Ensembl"/>
        </authorList>
    </citation>
    <scope>IDENTIFICATION</scope>
    <source>
        <strain evidence="2">Thorbecke</strain>
    </source>
</reference>
<evidence type="ECO:0000313" key="2">
    <source>
        <dbReference type="Ensembl" id="ENSOCUP00000037708.1"/>
    </source>
</evidence>
<dbReference type="InParanoid" id="A0A5F9CWR3"/>
<feature type="region of interest" description="Disordered" evidence="1">
    <location>
        <begin position="25"/>
        <end position="44"/>
    </location>
</feature>
<sequence>LRRPCLPFFRPYPFISHRHHDTSLSSETWGVPSQPHLLPGKPGPSPWLPGAGQNLTTLFPSLCQLKNLTGLNQRR</sequence>
<dbReference type="Proteomes" id="UP000001811">
    <property type="component" value="Chromosome 5"/>
</dbReference>
<proteinExistence type="predicted"/>
<accession>A0A5F9CWR3</accession>
<dbReference type="Ensembl" id="ENSOCUT00000053321.1">
    <property type="protein sequence ID" value="ENSOCUP00000037708.1"/>
    <property type="gene ID" value="ENSOCUG00000033612.1"/>
</dbReference>
<reference evidence="2 3" key="1">
    <citation type="journal article" date="2011" name="Nature">
        <title>A high-resolution map of human evolutionary constraint using 29 mammals.</title>
        <authorList>
            <person name="Lindblad-Toh K."/>
            <person name="Garber M."/>
            <person name="Zuk O."/>
            <person name="Lin M.F."/>
            <person name="Parker B.J."/>
            <person name="Washietl S."/>
            <person name="Kheradpour P."/>
            <person name="Ernst J."/>
            <person name="Jordan G."/>
            <person name="Mauceli E."/>
            <person name="Ward L.D."/>
            <person name="Lowe C.B."/>
            <person name="Holloway A.K."/>
            <person name="Clamp M."/>
            <person name="Gnerre S."/>
            <person name="Alfoldi J."/>
            <person name="Beal K."/>
            <person name="Chang J."/>
            <person name="Clawson H."/>
            <person name="Cuff J."/>
            <person name="Di Palma F."/>
            <person name="Fitzgerald S."/>
            <person name="Flicek P."/>
            <person name="Guttman M."/>
            <person name="Hubisz M.J."/>
            <person name="Jaffe D.B."/>
            <person name="Jungreis I."/>
            <person name="Kent W.J."/>
            <person name="Kostka D."/>
            <person name="Lara M."/>
            <person name="Martins A.L."/>
            <person name="Massingham T."/>
            <person name="Moltke I."/>
            <person name="Raney B.J."/>
            <person name="Rasmussen M.D."/>
            <person name="Robinson J."/>
            <person name="Stark A."/>
            <person name="Vilella A.J."/>
            <person name="Wen J."/>
            <person name="Xie X."/>
            <person name="Zody M.C."/>
            <person name="Baldwin J."/>
            <person name="Bloom T."/>
            <person name="Chin C.W."/>
            <person name="Heiman D."/>
            <person name="Nicol R."/>
            <person name="Nusbaum C."/>
            <person name="Young S."/>
            <person name="Wilkinson J."/>
            <person name="Worley K.C."/>
            <person name="Kovar C.L."/>
            <person name="Muzny D.M."/>
            <person name="Gibbs R.A."/>
            <person name="Cree A."/>
            <person name="Dihn H.H."/>
            <person name="Fowler G."/>
            <person name="Jhangiani S."/>
            <person name="Joshi V."/>
            <person name="Lee S."/>
            <person name="Lewis L.R."/>
            <person name="Nazareth L.V."/>
            <person name="Okwuonu G."/>
            <person name="Santibanez J."/>
            <person name="Warren W.C."/>
            <person name="Mardis E.R."/>
            <person name="Weinstock G.M."/>
            <person name="Wilson R.K."/>
            <person name="Delehaunty K."/>
            <person name="Dooling D."/>
            <person name="Fronik C."/>
            <person name="Fulton L."/>
            <person name="Fulton B."/>
            <person name="Graves T."/>
            <person name="Minx P."/>
            <person name="Sodergren E."/>
            <person name="Birney E."/>
            <person name="Margulies E.H."/>
            <person name="Herrero J."/>
            <person name="Green E.D."/>
            <person name="Haussler D."/>
            <person name="Siepel A."/>
            <person name="Goldman N."/>
            <person name="Pollard K.S."/>
            <person name="Pedersen J.S."/>
            <person name="Lander E.S."/>
            <person name="Kellis M."/>
        </authorList>
    </citation>
    <scope>NUCLEOTIDE SEQUENCE [LARGE SCALE GENOMIC DNA]</scope>
    <source>
        <strain evidence="2 3">Thorbecke inbred</strain>
    </source>
</reference>
<name>A0A5F9CWR3_RABIT</name>
<protein>
    <submittedName>
        <fullName evidence="2">Uncharacterized protein</fullName>
    </submittedName>
</protein>
<keyword evidence="3" id="KW-1185">Reference proteome</keyword>
<dbReference type="AlphaFoldDB" id="A0A5F9CWR3"/>
<dbReference type="EMBL" id="AAGW02052844">
    <property type="status" value="NOT_ANNOTATED_CDS"/>
    <property type="molecule type" value="Genomic_DNA"/>
</dbReference>
<organism evidence="2 3">
    <name type="scientific">Oryctolagus cuniculus</name>
    <name type="common">Rabbit</name>
    <dbReference type="NCBI Taxonomy" id="9986"/>
    <lineage>
        <taxon>Eukaryota</taxon>
        <taxon>Metazoa</taxon>
        <taxon>Chordata</taxon>
        <taxon>Craniata</taxon>
        <taxon>Vertebrata</taxon>
        <taxon>Euteleostomi</taxon>
        <taxon>Mammalia</taxon>
        <taxon>Eutheria</taxon>
        <taxon>Euarchontoglires</taxon>
        <taxon>Glires</taxon>
        <taxon>Lagomorpha</taxon>
        <taxon>Leporidae</taxon>
        <taxon>Oryctolagus</taxon>
    </lineage>
</organism>
<evidence type="ECO:0000256" key="1">
    <source>
        <dbReference type="SAM" id="MobiDB-lite"/>
    </source>
</evidence>